<evidence type="ECO:0000256" key="4">
    <source>
        <dbReference type="ARBA" id="ARBA00022692"/>
    </source>
</evidence>
<feature type="transmembrane region" description="Helical" evidence="7">
    <location>
        <begin position="101"/>
        <end position="122"/>
    </location>
</feature>
<feature type="transmembrane region" description="Helical" evidence="7">
    <location>
        <begin position="34"/>
        <end position="54"/>
    </location>
</feature>
<dbReference type="RefSeq" id="WP_218321143.1">
    <property type="nucleotide sequence ID" value="NZ_JAEEGC010000065.1"/>
</dbReference>
<organism evidence="9 10">
    <name type="scientific">Clostridium thailandense</name>
    <dbReference type="NCBI Taxonomy" id="2794346"/>
    <lineage>
        <taxon>Bacteria</taxon>
        <taxon>Bacillati</taxon>
        <taxon>Bacillota</taxon>
        <taxon>Clostridia</taxon>
        <taxon>Eubacteriales</taxon>
        <taxon>Clostridiaceae</taxon>
        <taxon>Clostridium</taxon>
    </lineage>
</organism>
<evidence type="ECO:0000259" key="8">
    <source>
        <dbReference type="Pfam" id="PF00892"/>
    </source>
</evidence>
<feature type="transmembrane region" description="Helical" evidence="7">
    <location>
        <begin position="129"/>
        <end position="146"/>
    </location>
</feature>
<dbReference type="GO" id="GO:0005886">
    <property type="term" value="C:plasma membrane"/>
    <property type="evidence" value="ECO:0007669"/>
    <property type="project" value="UniProtKB-SubCell"/>
</dbReference>
<evidence type="ECO:0000256" key="1">
    <source>
        <dbReference type="ARBA" id="ARBA00004651"/>
    </source>
</evidence>
<dbReference type="InterPro" id="IPR051258">
    <property type="entry name" value="Diverse_Substrate_Transporter"/>
</dbReference>
<evidence type="ECO:0000313" key="9">
    <source>
        <dbReference type="EMBL" id="MBV7274075.1"/>
    </source>
</evidence>
<comment type="similarity">
    <text evidence="2">Belongs to the EamA transporter family.</text>
</comment>
<dbReference type="Pfam" id="PF00892">
    <property type="entry name" value="EamA"/>
    <property type="match status" value="2"/>
</dbReference>
<name>A0A949TYR4_9CLOT</name>
<comment type="caution">
    <text evidence="9">The sequence shown here is derived from an EMBL/GenBank/DDBJ whole genome shotgun (WGS) entry which is preliminary data.</text>
</comment>
<dbReference type="EMBL" id="JAEEGC010000065">
    <property type="protein sequence ID" value="MBV7274075.1"/>
    <property type="molecule type" value="Genomic_DNA"/>
</dbReference>
<dbReference type="Proteomes" id="UP000694308">
    <property type="component" value="Unassembled WGS sequence"/>
</dbReference>
<sequence>MYKYKSIAQVIIAAILFGSSAPISKILLGKIDPIPLAAFIYIGSGVGLLIFKIIEKYFSTNYNKEAPLGKKDIPWLLAAVFFGGVFAPIILMNSLKTTPASTASLLLNFESVATTVIAVCFFKESAGKRIWFSIIFITLAAIILSWDFSNQWGLSIGAIGVITACVSWGMDNNFTGKISLKDPFSIVIIKGIGAGSFSLILAIILKSSFPSIGVIVEAMILGCFSYGLSIVLFVLALRELGSARTSALFGTSPFIGALVSFVLCGDKISLTFVMGFPLMVIGTVLLLKENHEHKHLHKAITHEHKHNHIDGHHGHVHDEKVDKDIYHSHVHTHDIIEHSHPHTPDSHHKHVHN</sequence>
<feature type="transmembrane region" description="Helical" evidence="7">
    <location>
        <begin position="75"/>
        <end position="95"/>
    </location>
</feature>
<reference evidence="9" key="1">
    <citation type="submission" date="2020-12" db="EMBL/GenBank/DDBJ databases">
        <title>Clostridium thailandense sp. nov., a novel acetogenic bacterium isolated from peat land soil in Thailand.</title>
        <authorList>
            <person name="Chaikitkaew S."/>
            <person name="Birkeland N.K."/>
        </authorList>
    </citation>
    <scope>NUCLEOTIDE SEQUENCE</scope>
    <source>
        <strain evidence="9">PL3</strain>
    </source>
</reference>
<proteinExistence type="inferred from homology"/>
<evidence type="ECO:0000256" key="6">
    <source>
        <dbReference type="ARBA" id="ARBA00023136"/>
    </source>
</evidence>
<feature type="transmembrane region" description="Helical" evidence="7">
    <location>
        <begin position="7"/>
        <end position="28"/>
    </location>
</feature>
<protein>
    <submittedName>
        <fullName evidence="9">EamA family transporter</fullName>
    </submittedName>
</protein>
<keyword evidence="6 7" id="KW-0472">Membrane</keyword>
<evidence type="ECO:0000256" key="7">
    <source>
        <dbReference type="SAM" id="Phobius"/>
    </source>
</evidence>
<keyword evidence="5 7" id="KW-1133">Transmembrane helix</keyword>
<dbReference type="InterPro" id="IPR000620">
    <property type="entry name" value="EamA_dom"/>
</dbReference>
<evidence type="ECO:0000313" key="10">
    <source>
        <dbReference type="Proteomes" id="UP000694308"/>
    </source>
</evidence>
<comment type="subcellular location">
    <subcellularLocation>
        <location evidence="1">Cell membrane</location>
        <topology evidence="1">Multi-pass membrane protein</topology>
    </subcellularLocation>
</comment>
<evidence type="ECO:0000256" key="5">
    <source>
        <dbReference type="ARBA" id="ARBA00022989"/>
    </source>
</evidence>
<gene>
    <name evidence="9" type="ORF">I6U48_14300</name>
</gene>
<keyword evidence="3" id="KW-1003">Cell membrane</keyword>
<keyword evidence="4 7" id="KW-0812">Transmembrane</keyword>
<evidence type="ECO:0000256" key="2">
    <source>
        <dbReference type="ARBA" id="ARBA00007362"/>
    </source>
</evidence>
<feature type="transmembrane region" description="Helical" evidence="7">
    <location>
        <begin position="183"/>
        <end position="205"/>
    </location>
</feature>
<dbReference type="AlphaFoldDB" id="A0A949TYR4"/>
<feature type="transmembrane region" description="Helical" evidence="7">
    <location>
        <begin position="269"/>
        <end position="287"/>
    </location>
</feature>
<feature type="transmembrane region" description="Helical" evidence="7">
    <location>
        <begin position="247"/>
        <end position="263"/>
    </location>
</feature>
<feature type="domain" description="EamA" evidence="8">
    <location>
        <begin position="7"/>
        <end position="145"/>
    </location>
</feature>
<accession>A0A949TYR4</accession>
<feature type="domain" description="EamA" evidence="8">
    <location>
        <begin position="156"/>
        <end position="287"/>
    </location>
</feature>
<dbReference type="PANTHER" id="PTHR42920:SF11">
    <property type="entry name" value="INNER MEMBRANE PROTEIN YTFF"/>
    <property type="match status" value="1"/>
</dbReference>
<feature type="transmembrane region" description="Helical" evidence="7">
    <location>
        <begin position="211"/>
        <end position="235"/>
    </location>
</feature>
<dbReference type="PANTHER" id="PTHR42920">
    <property type="entry name" value="OS03G0707200 PROTEIN-RELATED"/>
    <property type="match status" value="1"/>
</dbReference>
<keyword evidence="10" id="KW-1185">Reference proteome</keyword>
<evidence type="ECO:0000256" key="3">
    <source>
        <dbReference type="ARBA" id="ARBA00022475"/>
    </source>
</evidence>
<feature type="transmembrane region" description="Helical" evidence="7">
    <location>
        <begin position="152"/>
        <end position="171"/>
    </location>
</feature>